<sequence length="96" mass="11247">MLTPEQVKKENKILNSIFKEGDAVIADICRRIDEKLLITDQVNNDRAIIILDGTYNCETLRHIERLYMDNGWKKVTHSMPVHNSEVSFKAQMTFYF</sequence>
<reference evidence="1 2" key="1">
    <citation type="journal article" date="2011" name="Stand. Genomic Sci.">
        <title>Complete genome sequence of Syntrophobotulus glycolicus type strain (FlGlyR).</title>
        <authorList>
            <person name="Han C."/>
            <person name="Mwirichia R."/>
            <person name="Chertkov O."/>
            <person name="Held B."/>
            <person name="Lapidus A."/>
            <person name="Nolan M."/>
            <person name="Lucas S."/>
            <person name="Hammon N."/>
            <person name="Deshpande S."/>
            <person name="Cheng J.F."/>
            <person name="Tapia R."/>
            <person name="Goodwin L."/>
            <person name="Pitluck S."/>
            <person name="Huntemann M."/>
            <person name="Liolios K."/>
            <person name="Ivanova N."/>
            <person name="Pagani I."/>
            <person name="Mavromatis K."/>
            <person name="Ovchinikova G."/>
            <person name="Pati A."/>
            <person name="Chen A."/>
            <person name="Palaniappan K."/>
            <person name="Land M."/>
            <person name="Hauser L."/>
            <person name="Brambilla E.M."/>
            <person name="Rohde M."/>
            <person name="Spring S."/>
            <person name="Sikorski J."/>
            <person name="Goker M."/>
            <person name="Woyke T."/>
            <person name="Bristow J."/>
            <person name="Eisen J.A."/>
            <person name="Markowitz V."/>
            <person name="Hugenholtz P."/>
            <person name="Kyrpides N.C."/>
            <person name="Klenk H.P."/>
            <person name="Detter J.C."/>
        </authorList>
    </citation>
    <scope>NUCLEOTIDE SEQUENCE [LARGE SCALE GENOMIC DNA]</scope>
    <source>
        <strain evidence="2">DSM 8271 / FlGlyR</strain>
    </source>
</reference>
<accession>F0T1H5</accession>
<dbReference type="EMBL" id="CP002547">
    <property type="protein sequence ID" value="ADY56316.1"/>
    <property type="molecule type" value="Genomic_DNA"/>
</dbReference>
<evidence type="ECO:0000313" key="2">
    <source>
        <dbReference type="Proteomes" id="UP000007488"/>
    </source>
</evidence>
<dbReference type="Proteomes" id="UP000007488">
    <property type="component" value="Chromosome"/>
</dbReference>
<dbReference type="AlphaFoldDB" id="F0T1H5"/>
<gene>
    <name evidence="1" type="ordered locus">Sgly_2023</name>
</gene>
<proteinExistence type="predicted"/>
<reference evidence="2" key="2">
    <citation type="submission" date="2011-02" db="EMBL/GenBank/DDBJ databases">
        <title>The complete genome of Syntrophobotulus glycolicus DSM 8271.</title>
        <authorList>
            <person name="Lucas S."/>
            <person name="Copeland A."/>
            <person name="Lapidus A."/>
            <person name="Bruce D."/>
            <person name="Goodwin L."/>
            <person name="Pitluck S."/>
            <person name="Kyrpides N."/>
            <person name="Mavromatis K."/>
            <person name="Pagani I."/>
            <person name="Ivanova N."/>
            <person name="Mikhailova N."/>
            <person name="Chertkov O."/>
            <person name="Held B."/>
            <person name="Detter J.C."/>
            <person name="Tapia R."/>
            <person name="Han C."/>
            <person name="Land M."/>
            <person name="Hauser L."/>
            <person name="Markowitz V."/>
            <person name="Cheng J.-F."/>
            <person name="Hugenholtz P."/>
            <person name="Woyke T."/>
            <person name="Wu D."/>
            <person name="Spring S."/>
            <person name="Schroeder M."/>
            <person name="Brambilla E."/>
            <person name="Klenk H.-P."/>
            <person name="Eisen J.A."/>
        </authorList>
    </citation>
    <scope>NUCLEOTIDE SEQUENCE [LARGE SCALE GENOMIC DNA]</scope>
    <source>
        <strain evidence="2">DSM 8271 / FlGlyR</strain>
    </source>
</reference>
<evidence type="ECO:0000313" key="1">
    <source>
        <dbReference type="EMBL" id="ADY56316.1"/>
    </source>
</evidence>
<dbReference type="STRING" id="645991.Sgly_2023"/>
<dbReference type="RefSeq" id="WP_013625183.1">
    <property type="nucleotide sequence ID" value="NC_015172.1"/>
</dbReference>
<name>F0T1H5_SYNGF</name>
<dbReference type="KEGG" id="sgy:Sgly_2023"/>
<dbReference type="HOGENOM" id="CLU_2358675_0_0_9"/>
<protein>
    <submittedName>
        <fullName evidence="1">Uncharacterized protein</fullName>
    </submittedName>
</protein>
<organism evidence="1 2">
    <name type="scientific">Syntrophobotulus glycolicus (strain DSM 8271 / FlGlyR)</name>
    <dbReference type="NCBI Taxonomy" id="645991"/>
    <lineage>
        <taxon>Bacteria</taxon>
        <taxon>Bacillati</taxon>
        <taxon>Bacillota</taxon>
        <taxon>Clostridia</taxon>
        <taxon>Eubacteriales</taxon>
        <taxon>Desulfitobacteriaceae</taxon>
        <taxon>Syntrophobotulus</taxon>
    </lineage>
</organism>
<keyword evidence="2" id="KW-1185">Reference proteome</keyword>